<dbReference type="InParanoid" id="A0A369JQT7"/>
<keyword evidence="8" id="KW-1185">Reference proteome</keyword>
<accession>A0A369JQT7</accession>
<dbReference type="Proteomes" id="UP000076154">
    <property type="component" value="Unassembled WGS sequence"/>
</dbReference>
<dbReference type="SUPFAM" id="SSF144232">
    <property type="entry name" value="HIT/MYND zinc finger-like"/>
    <property type="match status" value="1"/>
</dbReference>
<evidence type="ECO:0000313" key="8">
    <source>
        <dbReference type="Proteomes" id="UP000076154"/>
    </source>
</evidence>
<dbReference type="PROSITE" id="PS50865">
    <property type="entry name" value="ZF_MYND_2"/>
    <property type="match status" value="1"/>
</dbReference>
<evidence type="ECO:0000259" key="6">
    <source>
        <dbReference type="PROSITE" id="PS50865"/>
    </source>
</evidence>
<dbReference type="OrthoDB" id="2955081at2759"/>
<dbReference type="STRING" id="39966.A0A369JQT7"/>
<feature type="domain" description="MYND-type" evidence="6">
    <location>
        <begin position="469"/>
        <end position="511"/>
    </location>
</feature>
<gene>
    <name evidence="7" type="ORF">Hypma_010855</name>
</gene>
<organism evidence="7 8">
    <name type="scientific">Hypsizygus marmoreus</name>
    <name type="common">White beech mushroom</name>
    <name type="synonym">Agaricus marmoreus</name>
    <dbReference type="NCBI Taxonomy" id="39966"/>
    <lineage>
        <taxon>Eukaryota</taxon>
        <taxon>Fungi</taxon>
        <taxon>Dikarya</taxon>
        <taxon>Basidiomycota</taxon>
        <taxon>Agaricomycotina</taxon>
        <taxon>Agaricomycetes</taxon>
        <taxon>Agaricomycetidae</taxon>
        <taxon>Agaricales</taxon>
        <taxon>Tricholomatineae</taxon>
        <taxon>Lyophyllaceae</taxon>
        <taxon>Hypsizygus</taxon>
    </lineage>
</organism>
<dbReference type="EMBL" id="LUEZ02000053">
    <property type="protein sequence ID" value="RDB22043.1"/>
    <property type="molecule type" value="Genomic_DNA"/>
</dbReference>
<dbReference type="AlphaFoldDB" id="A0A369JQT7"/>
<evidence type="ECO:0000256" key="1">
    <source>
        <dbReference type="ARBA" id="ARBA00022723"/>
    </source>
</evidence>
<dbReference type="Pfam" id="PF01753">
    <property type="entry name" value="zf-MYND"/>
    <property type="match status" value="1"/>
</dbReference>
<sequence>MRQLRSKTQSVYDLAELTTDNGKLPVVPWETLPKDVQVLAEEAANGSLRSLKKLVNRMHDNYEIAVQPRILAMLYGHLHKPPPRRYQSKADLANIDFSRASLDGVVAAFLAVGGLHGSLNLEPFEQSWPALWKWTKYLYGRLYPNGLFKPHDPALLTESDRVLLSRLQILVPRLVGFNAPSDFTALGEPTDAFFIVADMWVRLSETGMRDGGIYAGIIMTLMEFFRRDVRKWPPLLVEKLDGGVSKLASLLLKNIRMVNDGKEQWQWMQGFELLLSITMGMNLSIAGLDHALLSQHFMVEVTRSFCFFTTKCLTRAVNGHAGDLTISNANTCLLFISACSKVTDGFTWVTQAIRYGLIPCLLRCGILPREARELGLNGKVSGGGRHSYDTIEDYAIDTIQMISPYIAFRSVLRQIERALKGPKISILESRLPQDSRLLKAWLIFKSLVEERLMVKAAFEKSGFAYRCEALQCDMVETTTSFQHCAGCQMASYCSKECQIRDWKFGGHREDCKKLQKDRADGLPSPISFIDTMFLNFAAKHDLEARRDAILKARNEVLAGKEIPEYVIFLNYCVQPISIMVDSSDVFASSTRRLVSRSFATGAVESDANSPLVSVIISVQHGAVPGYSLRRSDSHPDFLPWALDGIGEQPLQNSDNLEDQDGPVDNRAIGRLPKHLTEEDSLLYWMCDQLALSAGDEDLSQSRSETPSTG</sequence>
<dbReference type="InterPro" id="IPR002893">
    <property type="entry name" value="Znf_MYND"/>
</dbReference>
<name>A0A369JQT7_HYPMA</name>
<comment type="caution">
    <text evidence="7">The sequence shown here is derived from an EMBL/GenBank/DDBJ whole genome shotgun (WGS) entry which is preliminary data.</text>
</comment>
<evidence type="ECO:0000256" key="2">
    <source>
        <dbReference type="ARBA" id="ARBA00022771"/>
    </source>
</evidence>
<evidence type="ECO:0000256" key="4">
    <source>
        <dbReference type="PROSITE-ProRule" id="PRU00134"/>
    </source>
</evidence>
<evidence type="ECO:0000256" key="3">
    <source>
        <dbReference type="ARBA" id="ARBA00022833"/>
    </source>
</evidence>
<keyword evidence="1" id="KW-0479">Metal-binding</keyword>
<proteinExistence type="predicted"/>
<reference evidence="7" key="1">
    <citation type="submission" date="2018-04" db="EMBL/GenBank/DDBJ databases">
        <title>Whole genome sequencing of Hypsizygus marmoreus.</title>
        <authorList>
            <person name="Choi I.-G."/>
            <person name="Min B."/>
            <person name="Kim J.-G."/>
            <person name="Kim S."/>
            <person name="Oh Y.-L."/>
            <person name="Kong W.-S."/>
            <person name="Park H."/>
            <person name="Jeong J."/>
            <person name="Song E.-S."/>
        </authorList>
    </citation>
    <scope>NUCLEOTIDE SEQUENCE [LARGE SCALE GENOMIC DNA]</scope>
    <source>
        <strain evidence="7">51987-8</strain>
    </source>
</reference>
<feature type="region of interest" description="Disordered" evidence="5">
    <location>
        <begin position="649"/>
        <end position="669"/>
    </location>
</feature>
<evidence type="ECO:0000256" key="5">
    <source>
        <dbReference type="SAM" id="MobiDB-lite"/>
    </source>
</evidence>
<dbReference type="Gene3D" id="6.10.140.2220">
    <property type="match status" value="1"/>
</dbReference>
<dbReference type="GO" id="GO:0008270">
    <property type="term" value="F:zinc ion binding"/>
    <property type="evidence" value="ECO:0007669"/>
    <property type="project" value="UniProtKB-KW"/>
</dbReference>
<evidence type="ECO:0000313" key="7">
    <source>
        <dbReference type="EMBL" id="RDB22043.1"/>
    </source>
</evidence>
<keyword evidence="3" id="KW-0862">Zinc</keyword>
<protein>
    <recommendedName>
        <fullName evidence="6">MYND-type domain-containing protein</fullName>
    </recommendedName>
</protein>
<keyword evidence="2 4" id="KW-0863">Zinc-finger</keyword>